<feature type="transmembrane region" description="Helical" evidence="8">
    <location>
        <begin position="244"/>
        <end position="267"/>
    </location>
</feature>
<dbReference type="PANTHER" id="PTHR23522">
    <property type="entry name" value="BLL5896 PROTEIN"/>
    <property type="match status" value="1"/>
</dbReference>
<feature type="transmembrane region" description="Helical" evidence="8">
    <location>
        <begin position="100"/>
        <end position="120"/>
    </location>
</feature>
<dbReference type="InterPro" id="IPR036259">
    <property type="entry name" value="MFS_trans_sf"/>
</dbReference>
<dbReference type="PROSITE" id="PS50850">
    <property type="entry name" value="MFS"/>
    <property type="match status" value="1"/>
</dbReference>
<name>A0A3E2WZH0_9FIRM</name>
<dbReference type="GO" id="GO:0005886">
    <property type="term" value="C:plasma membrane"/>
    <property type="evidence" value="ECO:0007669"/>
    <property type="project" value="UniProtKB-SubCell"/>
</dbReference>
<evidence type="ECO:0000256" key="1">
    <source>
        <dbReference type="ARBA" id="ARBA00004429"/>
    </source>
</evidence>
<dbReference type="SUPFAM" id="SSF103473">
    <property type="entry name" value="MFS general substrate transporter"/>
    <property type="match status" value="1"/>
</dbReference>
<dbReference type="AlphaFoldDB" id="A0A3E2WZH0"/>
<proteinExistence type="predicted"/>
<evidence type="ECO:0000256" key="7">
    <source>
        <dbReference type="ARBA" id="ARBA00023136"/>
    </source>
</evidence>
<feature type="transmembrane region" description="Helical" evidence="8">
    <location>
        <begin position="141"/>
        <end position="158"/>
    </location>
</feature>
<feature type="transmembrane region" description="Helical" evidence="8">
    <location>
        <begin position="77"/>
        <end position="94"/>
    </location>
</feature>
<keyword evidence="7 8" id="KW-0472">Membrane</keyword>
<evidence type="ECO:0000256" key="4">
    <source>
        <dbReference type="ARBA" id="ARBA00022519"/>
    </source>
</evidence>
<comment type="caution">
    <text evidence="10">The sequence shown here is derived from an EMBL/GenBank/DDBJ whole genome shotgun (WGS) entry which is preliminary data.</text>
</comment>
<dbReference type="Proteomes" id="UP000261111">
    <property type="component" value="Unassembled WGS sequence"/>
</dbReference>
<evidence type="ECO:0000256" key="8">
    <source>
        <dbReference type="SAM" id="Phobius"/>
    </source>
</evidence>
<feature type="transmembrane region" description="Helical" evidence="8">
    <location>
        <begin position="299"/>
        <end position="321"/>
    </location>
</feature>
<dbReference type="GO" id="GO:0030395">
    <property type="term" value="F:lactose binding"/>
    <property type="evidence" value="ECO:0007669"/>
    <property type="project" value="TreeGrafter"/>
</dbReference>
<feature type="transmembrane region" description="Helical" evidence="8">
    <location>
        <begin position="274"/>
        <end position="293"/>
    </location>
</feature>
<dbReference type="GO" id="GO:0015528">
    <property type="term" value="F:lactose:proton symporter activity"/>
    <property type="evidence" value="ECO:0007669"/>
    <property type="project" value="TreeGrafter"/>
</dbReference>
<dbReference type="Gene3D" id="1.20.1250.20">
    <property type="entry name" value="MFS general substrate transporter like domains"/>
    <property type="match status" value="2"/>
</dbReference>
<feature type="domain" description="Major facilitator superfamily (MFS) profile" evidence="9">
    <location>
        <begin position="1"/>
        <end position="389"/>
    </location>
</feature>
<evidence type="ECO:0000259" key="9">
    <source>
        <dbReference type="PROSITE" id="PS50850"/>
    </source>
</evidence>
<reference evidence="10 11" key="1">
    <citation type="submission" date="2018-08" db="EMBL/GenBank/DDBJ databases">
        <title>A genome reference for cultivated species of the human gut microbiota.</title>
        <authorList>
            <person name="Zou Y."/>
            <person name="Xue W."/>
            <person name="Luo G."/>
        </authorList>
    </citation>
    <scope>NUCLEOTIDE SEQUENCE [LARGE SCALE GENOMIC DNA]</scope>
    <source>
        <strain evidence="10 11">AF19-21</strain>
    </source>
</reference>
<feature type="transmembrane region" description="Helical" evidence="8">
    <location>
        <begin position="164"/>
        <end position="182"/>
    </location>
</feature>
<comment type="subcellular location">
    <subcellularLocation>
        <location evidence="1">Cell inner membrane</location>
        <topology evidence="1">Multi-pass membrane protein</topology>
    </subcellularLocation>
</comment>
<evidence type="ECO:0000313" key="10">
    <source>
        <dbReference type="EMBL" id="RGC34047.1"/>
    </source>
</evidence>
<dbReference type="InterPro" id="IPR020846">
    <property type="entry name" value="MFS_dom"/>
</dbReference>
<feature type="transmembrane region" description="Helical" evidence="8">
    <location>
        <begin position="44"/>
        <end position="65"/>
    </location>
</feature>
<sequence>MSLKKFFTKENISFTIIQTAYWAGFCILFAYLSPYILSLGCSNTQLGVIISANSLASIIGQPVFGYICDRIGSIKKVMICTLLGGSVLAALFYFTGSSYMAILFFSTAISFVIQAVYPLIDNWTVLDAQINPTTNYGITRGIASLGYAATSAIVGGFFDKNGFQWMFILFIAMMVIAVLGCLGPKDTNNSIEKEKVKFTDLKLLATNYGYVAFVIVATLLYVAFRSAHGFLTTLMTQVGGTTEQLGYAWSVLGLSEVPALFLAGIILRKMKDSHLLFISMCFFILRVLLPSFATTPTQLIWMTALQGLSYGLFLPASVYFIARITKKELSSTAQTFAVAMYAGVGNTVAGVVGGTLVDAIGVANVYRLAGGVIAVLAVAFGAIVVTMDKKEKAAKQLTGQAAQ</sequence>
<feature type="transmembrane region" description="Helical" evidence="8">
    <location>
        <begin position="203"/>
        <end position="224"/>
    </location>
</feature>
<accession>A0A3E2WZH0</accession>
<keyword evidence="4" id="KW-0997">Cell inner membrane</keyword>
<dbReference type="PANTHER" id="PTHR23522:SF10">
    <property type="entry name" value="3-PHENYLPROPIONIC ACID TRANSPORTER-RELATED"/>
    <property type="match status" value="1"/>
</dbReference>
<evidence type="ECO:0000313" key="11">
    <source>
        <dbReference type="Proteomes" id="UP000261111"/>
    </source>
</evidence>
<evidence type="ECO:0000256" key="6">
    <source>
        <dbReference type="ARBA" id="ARBA00022989"/>
    </source>
</evidence>
<feature type="transmembrane region" description="Helical" evidence="8">
    <location>
        <begin position="333"/>
        <end position="353"/>
    </location>
</feature>
<keyword evidence="3" id="KW-1003">Cell membrane</keyword>
<feature type="transmembrane region" description="Helical" evidence="8">
    <location>
        <begin position="12"/>
        <end position="32"/>
    </location>
</feature>
<keyword evidence="5 8" id="KW-0812">Transmembrane</keyword>
<feature type="transmembrane region" description="Helical" evidence="8">
    <location>
        <begin position="365"/>
        <end position="385"/>
    </location>
</feature>
<evidence type="ECO:0000256" key="5">
    <source>
        <dbReference type="ARBA" id="ARBA00022692"/>
    </source>
</evidence>
<dbReference type="RefSeq" id="WP_025656711.1">
    <property type="nucleotide sequence ID" value="NZ_QVIA01000004.1"/>
</dbReference>
<dbReference type="InterPro" id="IPR024989">
    <property type="entry name" value="MFS_assoc_dom"/>
</dbReference>
<keyword evidence="2" id="KW-0813">Transport</keyword>
<dbReference type="GeneID" id="93335107"/>
<evidence type="ECO:0000256" key="2">
    <source>
        <dbReference type="ARBA" id="ARBA00022448"/>
    </source>
</evidence>
<evidence type="ECO:0000256" key="3">
    <source>
        <dbReference type="ARBA" id="ARBA00022475"/>
    </source>
</evidence>
<gene>
    <name evidence="10" type="ORF">DWX41_04570</name>
</gene>
<organism evidence="10 11">
    <name type="scientific">Hungatella hathewayi</name>
    <dbReference type="NCBI Taxonomy" id="154046"/>
    <lineage>
        <taxon>Bacteria</taxon>
        <taxon>Bacillati</taxon>
        <taxon>Bacillota</taxon>
        <taxon>Clostridia</taxon>
        <taxon>Lachnospirales</taxon>
        <taxon>Lachnospiraceae</taxon>
        <taxon>Hungatella</taxon>
    </lineage>
</organism>
<keyword evidence="6 8" id="KW-1133">Transmembrane helix</keyword>
<dbReference type="Pfam" id="PF12832">
    <property type="entry name" value="MFS_1_like"/>
    <property type="match status" value="1"/>
</dbReference>
<dbReference type="EMBL" id="QVIA01000004">
    <property type="protein sequence ID" value="RGC34047.1"/>
    <property type="molecule type" value="Genomic_DNA"/>
</dbReference>
<protein>
    <submittedName>
        <fullName evidence="10">MFS transporter</fullName>
    </submittedName>
</protein>